<feature type="transmembrane region" description="Helical" evidence="1">
    <location>
        <begin position="228"/>
        <end position="245"/>
    </location>
</feature>
<keyword evidence="1" id="KW-1133">Transmembrane helix</keyword>
<proteinExistence type="predicted"/>
<dbReference type="GeneID" id="7441744"/>
<reference evidence="2 3" key="1">
    <citation type="journal article" date="2004" name="Science">
        <title>The genome of the diatom Thalassiosira pseudonana: ecology, evolution, and metabolism.</title>
        <authorList>
            <person name="Armbrust E.V."/>
            <person name="Berges J.A."/>
            <person name="Bowler C."/>
            <person name="Green B.R."/>
            <person name="Martinez D."/>
            <person name="Putnam N.H."/>
            <person name="Zhou S."/>
            <person name="Allen A.E."/>
            <person name="Apt K.E."/>
            <person name="Bechner M."/>
            <person name="Brzezinski M.A."/>
            <person name="Chaal B.K."/>
            <person name="Chiovitti A."/>
            <person name="Davis A.K."/>
            <person name="Demarest M.S."/>
            <person name="Detter J.C."/>
            <person name="Glavina T."/>
            <person name="Goodstein D."/>
            <person name="Hadi M.Z."/>
            <person name="Hellsten U."/>
            <person name="Hildebrand M."/>
            <person name="Jenkins B.D."/>
            <person name="Jurka J."/>
            <person name="Kapitonov V.V."/>
            <person name="Kroger N."/>
            <person name="Lau W.W."/>
            <person name="Lane T.W."/>
            <person name="Larimer F.W."/>
            <person name="Lippmeier J.C."/>
            <person name="Lucas S."/>
            <person name="Medina M."/>
            <person name="Montsant A."/>
            <person name="Obornik M."/>
            <person name="Parker M.S."/>
            <person name="Palenik B."/>
            <person name="Pazour G.J."/>
            <person name="Richardson P.M."/>
            <person name="Rynearson T.A."/>
            <person name="Saito M.A."/>
            <person name="Schwartz D.C."/>
            <person name="Thamatrakoln K."/>
            <person name="Valentin K."/>
            <person name="Vardi A."/>
            <person name="Wilkerson F.P."/>
            <person name="Rokhsar D.S."/>
        </authorList>
    </citation>
    <scope>NUCLEOTIDE SEQUENCE [LARGE SCALE GENOMIC DNA]</scope>
    <source>
        <strain evidence="2 3">CCMP1335</strain>
    </source>
</reference>
<dbReference type="eggNOG" id="ENOG502SZ2D">
    <property type="taxonomic scope" value="Eukaryota"/>
</dbReference>
<sequence length="412" mass="45308">MSTSSDPSNFLPTANNPSANPNLLKLRGITARPELNGLFGQALSFSEGRYTVALIDGEAAVAAIGLSGGGGGGGRPPKQPTCVRLKPENLTKASQIDQLRFMGGALFGAGRKYLGEKEWGRRITSMLPPSLQSRVTPERALMGVAMLMLAFIGVVWYSISRVVGGTKLFSLVMIVALLLVVSSKDWMEGMKQGKSYKLILKSTVSNFPMRWKKQLIGMTGYQGISDRMAMGALVLLLVFSGKALLTSSPSSRPMSMQMGDGDADLSTSYGMMPQKRMHTPPPKYDLEELYKMGYDDGKEFGTSLPDDVLTYTTMAQEQRGDDHQYDDIPNYDWAYNPPPPQPKSQSSLGMGTLLSMFALFRFGKDLVTSPDGQIVFDLNYILMRVRSIESWRLGLMMMSLYRVVSALISFFR</sequence>
<feature type="transmembrane region" description="Helical" evidence="1">
    <location>
        <begin position="140"/>
        <end position="159"/>
    </location>
</feature>
<name>B8BX18_THAPS</name>
<feature type="transmembrane region" description="Helical" evidence="1">
    <location>
        <begin position="165"/>
        <end position="182"/>
    </location>
</feature>
<dbReference type="KEGG" id="tps:THAPSDRAFT_3180"/>
<dbReference type="EMBL" id="CM000640">
    <property type="protein sequence ID" value="EED93630.1"/>
    <property type="molecule type" value="Genomic_DNA"/>
</dbReference>
<dbReference type="RefSeq" id="XP_002288194.1">
    <property type="nucleotide sequence ID" value="XM_002288158.1"/>
</dbReference>
<gene>
    <name evidence="2" type="ORF">THAPSDRAFT_3180</name>
</gene>
<dbReference type="OMA" id="WGRRITS"/>
<dbReference type="AlphaFoldDB" id="B8BX18"/>
<dbReference type="Proteomes" id="UP000001449">
    <property type="component" value="Chromosome 3"/>
</dbReference>
<dbReference type="InParanoid" id="B8BX18"/>
<keyword evidence="1" id="KW-0472">Membrane</keyword>
<organism evidence="2 3">
    <name type="scientific">Thalassiosira pseudonana</name>
    <name type="common">Marine diatom</name>
    <name type="synonym">Cyclotella nana</name>
    <dbReference type="NCBI Taxonomy" id="35128"/>
    <lineage>
        <taxon>Eukaryota</taxon>
        <taxon>Sar</taxon>
        <taxon>Stramenopiles</taxon>
        <taxon>Ochrophyta</taxon>
        <taxon>Bacillariophyta</taxon>
        <taxon>Coscinodiscophyceae</taxon>
        <taxon>Thalassiosirophycidae</taxon>
        <taxon>Thalassiosirales</taxon>
        <taxon>Thalassiosiraceae</taxon>
        <taxon>Thalassiosira</taxon>
    </lineage>
</organism>
<protein>
    <submittedName>
        <fullName evidence="2">Uncharacterized protein</fullName>
    </submittedName>
</protein>
<evidence type="ECO:0000256" key="1">
    <source>
        <dbReference type="SAM" id="Phobius"/>
    </source>
</evidence>
<dbReference type="PaxDb" id="35128-Thaps3180"/>
<reference evidence="2 3" key="2">
    <citation type="journal article" date="2008" name="Nature">
        <title>The Phaeodactylum genome reveals the evolutionary history of diatom genomes.</title>
        <authorList>
            <person name="Bowler C."/>
            <person name="Allen A.E."/>
            <person name="Badger J.H."/>
            <person name="Grimwood J."/>
            <person name="Jabbari K."/>
            <person name="Kuo A."/>
            <person name="Maheswari U."/>
            <person name="Martens C."/>
            <person name="Maumus F."/>
            <person name="Otillar R.P."/>
            <person name="Rayko E."/>
            <person name="Salamov A."/>
            <person name="Vandepoele K."/>
            <person name="Beszteri B."/>
            <person name="Gruber A."/>
            <person name="Heijde M."/>
            <person name="Katinka M."/>
            <person name="Mock T."/>
            <person name="Valentin K."/>
            <person name="Verret F."/>
            <person name="Berges J.A."/>
            <person name="Brownlee C."/>
            <person name="Cadoret J.P."/>
            <person name="Chiovitti A."/>
            <person name="Choi C.J."/>
            <person name="Coesel S."/>
            <person name="De Martino A."/>
            <person name="Detter J.C."/>
            <person name="Durkin C."/>
            <person name="Falciatore A."/>
            <person name="Fournet J."/>
            <person name="Haruta M."/>
            <person name="Huysman M.J."/>
            <person name="Jenkins B.D."/>
            <person name="Jiroutova K."/>
            <person name="Jorgensen R.E."/>
            <person name="Joubert Y."/>
            <person name="Kaplan A."/>
            <person name="Kroger N."/>
            <person name="Kroth P.G."/>
            <person name="La Roche J."/>
            <person name="Lindquist E."/>
            <person name="Lommer M."/>
            <person name="Martin-Jezequel V."/>
            <person name="Lopez P.J."/>
            <person name="Lucas S."/>
            <person name="Mangogna M."/>
            <person name="McGinnis K."/>
            <person name="Medlin L.K."/>
            <person name="Montsant A."/>
            <person name="Oudot-Le Secq M.P."/>
            <person name="Napoli C."/>
            <person name="Obornik M."/>
            <person name="Parker M.S."/>
            <person name="Petit J.L."/>
            <person name="Porcel B.M."/>
            <person name="Poulsen N."/>
            <person name="Robison M."/>
            <person name="Rychlewski L."/>
            <person name="Rynearson T.A."/>
            <person name="Schmutz J."/>
            <person name="Shapiro H."/>
            <person name="Siaut M."/>
            <person name="Stanley M."/>
            <person name="Sussman M.R."/>
            <person name="Taylor A.R."/>
            <person name="Vardi A."/>
            <person name="von Dassow P."/>
            <person name="Vyverman W."/>
            <person name="Willis A."/>
            <person name="Wyrwicz L.S."/>
            <person name="Rokhsar D.S."/>
            <person name="Weissenbach J."/>
            <person name="Armbrust E.V."/>
            <person name="Green B.R."/>
            <person name="Van de Peer Y."/>
            <person name="Grigoriev I.V."/>
        </authorList>
    </citation>
    <scope>NUCLEOTIDE SEQUENCE [LARGE SCALE GENOMIC DNA]</scope>
    <source>
        <strain evidence="2 3">CCMP1335</strain>
    </source>
</reference>
<keyword evidence="3" id="KW-1185">Reference proteome</keyword>
<accession>B8BX18</accession>
<evidence type="ECO:0000313" key="3">
    <source>
        <dbReference type="Proteomes" id="UP000001449"/>
    </source>
</evidence>
<evidence type="ECO:0000313" key="2">
    <source>
        <dbReference type="EMBL" id="EED93630.1"/>
    </source>
</evidence>
<keyword evidence="1" id="KW-0812">Transmembrane</keyword>
<dbReference type="HOGENOM" id="CLU_668185_0_0_1"/>